<feature type="domain" description="UspA" evidence="2">
    <location>
        <begin position="7"/>
        <end position="148"/>
    </location>
</feature>
<dbReference type="AlphaFoldDB" id="A0ABD5ZHS7"/>
<protein>
    <submittedName>
        <fullName evidence="3">Universal stress protein</fullName>
    </submittedName>
</protein>
<reference evidence="3 4" key="1">
    <citation type="journal article" date="2019" name="Int. J. Syst. Evol. Microbiol.">
        <title>The Global Catalogue of Microorganisms (GCM) 10K type strain sequencing project: providing services to taxonomists for standard genome sequencing and annotation.</title>
        <authorList>
            <consortium name="The Broad Institute Genomics Platform"/>
            <consortium name="The Broad Institute Genome Sequencing Center for Infectious Disease"/>
            <person name="Wu L."/>
            <person name="Ma J."/>
        </authorList>
    </citation>
    <scope>NUCLEOTIDE SEQUENCE [LARGE SCALE GENOMIC DNA]</scope>
    <source>
        <strain evidence="3 4">DSM 29988</strain>
    </source>
</reference>
<dbReference type="CDD" id="cd00293">
    <property type="entry name" value="USP-like"/>
    <property type="match status" value="1"/>
</dbReference>
<organism evidence="3 4">
    <name type="scientific">Haloferax namakaokahaiae</name>
    <dbReference type="NCBI Taxonomy" id="1748331"/>
    <lineage>
        <taxon>Archaea</taxon>
        <taxon>Methanobacteriati</taxon>
        <taxon>Methanobacteriota</taxon>
        <taxon>Stenosarchaea group</taxon>
        <taxon>Halobacteria</taxon>
        <taxon>Halobacteriales</taxon>
        <taxon>Haloferacaceae</taxon>
        <taxon>Haloferax</taxon>
    </lineage>
</organism>
<dbReference type="SUPFAM" id="SSF52402">
    <property type="entry name" value="Adenine nucleotide alpha hydrolases-like"/>
    <property type="match status" value="1"/>
</dbReference>
<dbReference type="InterPro" id="IPR006016">
    <property type="entry name" value="UspA"/>
</dbReference>
<evidence type="ECO:0000313" key="3">
    <source>
        <dbReference type="EMBL" id="MFC7204682.1"/>
    </source>
</evidence>
<dbReference type="Proteomes" id="UP001596481">
    <property type="component" value="Unassembled WGS sequence"/>
</dbReference>
<dbReference type="Pfam" id="PF00582">
    <property type="entry name" value="Usp"/>
    <property type="match status" value="1"/>
</dbReference>
<name>A0ABD5ZHS7_9EURY</name>
<dbReference type="InterPro" id="IPR014729">
    <property type="entry name" value="Rossmann-like_a/b/a_fold"/>
</dbReference>
<dbReference type="Gene3D" id="3.40.50.620">
    <property type="entry name" value="HUPs"/>
    <property type="match status" value="1"/>
</dbReference>
<proteinExistence type="inferred from homology"/>
<sequence length="152" mass="16341">MAIETTLLAVGPSDADRIDRLAEEAIDIAGPTGATVVLGHVFTKSEYSEALDNLDFDVTAEEVSADDVARRHATIRKLVSQLADEDIDYDVRGRIGDHGEELVELASEVDADQLLVGGRKRSPTGKAVFGSLAQEVMLSSPCPVTFVREDTK</sequence>
<evidence type="ECO:0000313" key="4">
    <source>
        <dbReference type="Proteomes" id="UP001596481"/>
    </source>
</evidence>
<dbReference type="EMBL" id="JBHTAA010000005">
    <property type="protein sequence ID" value="MFC7204682.1"/>
    <property type="molecule type" value="Genomic_DNA"/>
</dbReference>
<evidence type="ECO:0000256" key="1">
    <source>
        <dbReference type="ARBA" id="ARBA00008791"/>
    </source>
</evidence>
<gene>
    <name evidence="3" type="ORF">ACFQJC_14275</name>
</gene>
<dbReference type="RefSeq" id="WP_390224581.1">
    <property type="nucleotide sequence ID" value="NZ_JBHTAA010000005.1"/>
</dbReference>
<accession>A0ABD5ZHS7</accession>
<evidence type="ECO:0000259" key="2">
    <source>
        <dbReference type="Pfam" id="PF00582"/>
    </source>
</evidence>
<dbReference type="PANTHER" id="PTHR46268:SF6">
    <property type="entry name" value="UNIVERSAL STRESS PROTEIN UP12"/>
    <property type="match status" value="1"/>
</dbReference>
<comment type="similarity">
    <text evidence="1">Belongs to the universal stress protein A family.</text>
</comment>
<keyword evidence="4" id="KW-1185">Reference proteome</keyword>
<comment type="caution">
    <text evidence="3">The sequence shown here is derived from an EMBL/GenBank/DDBJ whole genome shotgun (WGS) entry which is preliminary data.</text>
</comment>
<dbReference type="PANTHER" id="PTHR46268">
    <property type="entry name" value="STRESS RESPONSE PROTEIN NHAX"/>
    <property type="match status" value="1"/>
</dbReference>